<sequence length="422" mass="45447">MDELLAEDTEVPNFKGGLLILLGLLLAVILALGWWNRAALLALIEAPASTETAQQQPAPVVKVAAVEQAEIEARIQATGTLKAAETITITARSRGRVETVHFEEGSEVSKHQALVLLERKRAQAAVREAAARVAQTARQLERFETLDADAFVSETEFEEARATASEARAALRVSSEDLADRVIEAPFNGLIGRRLISPGALLEPGMAIASLSRTAPLDLLLDVPGKELAKIETGQQVIATTPAYPQQRFEGRVTFVSPEVAEDTRTLALEASFDNADHQLKPGLFMTAELVTDRREILRVPEAAVIAEGPSEHLFIVDTKDAAEISTDAARQGSEPSRSSEGETSEQDQDGTQPQPETQENGPAKDGPTSQARVRRQPVQTGIRRDGWVEITSGVSADERVVVAGLQRLRDGIAVQINGDSP</sequence>
<keyword evidence="6" id="KW-1133">Transmembrane helix</keyword>
<evidence type="ECO:0000256" key="4">
    <source>
        <dbReference type="SAM" id="Coils"/>
    </source>
</evidence>
<evidence type="ECO:0000256" key="2">
    <source>
        <dbReference type="ARBA" id="ARBA00009477"/>
    </source>
</evidence>
<evidence type="ECO:0000313" key="10">
    <source>
        <dbReference type="EMBL" id="MBK1619232.1"/>
    </source>
</evidence>
<dbReference type="Pfam" id="PF25917">
    <property type="entry name" value="BSH_RND"/>
    <property type="match status" value="1"/>
</dbReference>
<dbReference type="PANTHER" id="PTHR30469">
    <property type="entry name" value="MULTIDRUG RESISTANCE PROTEIN MDTA"/>
    <property type="match status" value="1"/>
</dbReference>
<name>A0A9X1B522_9GAMM</name>
<comment type="caution">
    <text evidence="10">The sequence shown here is derived from an EMBL/GenBank/DDBJ whole genome shotgun (WGS) entry which is preliminary data.</text>
</comment>
<feature type="domain" description="CusB-like beta-barrel" evidence="8">
    <location>
        <begin position="221"/>
        <end position="292"/>
    </location>
</feature>
<keyword evidence="6" id="KW-0812">Transmembrane</keyword>
<gene>
    <name evidence="10" type="ORF">CKO42_12460</name>
</gene>
<dbReference type="Gene3D" id="1.10.287.470">
    <property type="entry name" value="Helix hairpin bin"/>
    <property type="match status" value="1"/>
</dbReference>
<accession>A0A9X1B522</accession>
<evidence type="ECO:0000313" key="11">
    <source>
        <dbReference type="Proteomes" id="UP001138768"/>
    </source>
</evidence>
<keyword evidence="6" id="KW-0472">Membrane</keyword>
<dbReference type="InterPro" id="IPR006143">
    <property type="entry name" value="RND_pump_MFP"/>
</dbReference>
<dbReference type="EMBL" id="NRRY01000019">
    <property type="protein sequence ID" value="MBK1619232.1"/>
    <property type="molecule type" value="Genomic_DNA"/>
</dbReference>
<feature type="transmembrane region" description="Helical" evidence="6">
    <location>
        <begin position="16"/>
        <end position="35"/>
    </location>
</feature>
<dbReference type="SUPFAM" id="SSF111369">
    <property type="entry name" value="HlyD-like secretion proteins"/>
    <property type="match status" value="1"/>
</dbReference>
<feature type="region of interest" description="Disordered" evidence="5">
    <location>
        <begin position="326"/>
        <end position="388"/>
    </location>
</feature>
<dbReference type="Pfam" id="PF25954">
    <property type="entry name" value="Beta-barrel_RND_2"/>
    <property type="match status" value="1"/>
</dbReference>
<dbReference type="InterPro" id="IPR058627">
    <property type="entry name" value="MdtA-like_C"/>
</dbReference>
<keyword evidence="3" id="KW-0813">Transport</keyword>
<evidence type="ECO:0000256" key="5">
    <source>
        <dbReference type="SAM" id="MobiDB-lite"/>
    </source>
</evidence>
<keyword evidence="4" id="KW-0175">Coiled coil</keyword>
<dbReference type="Proteomes" id="UP001138768">
    <property type="component" value="Unassembled WGS sequence"/>
</dbReference>
<dbReference type="NCBIfam" id="TIGR01730">
    <property type="entry name" value="RND_mfp"/>
    <property type="match status" value="1"/>
</dbReference>
<dbReference type="GO" id="GO:1990281">
    <property type="term" value="C:efflux pump complex"/>
    <property type="evidence" value="ECO:0007669"/>
    <property type="project" value="TreeGrafter"/>
</dbReference>
<evidence type="ECO:0000256" key="1">
    <source>
        <dbReference type="ARBA" id="ARBA00004196"/>
    </source>
</evidence>
<feature type="coiled-coil region" evidence="4">
    <location>
        <begin position="119"/>
        <end position="146"/>
    </location>
</feature>
<keyword evidence="11" id="KW-1185">Reference proteome</keyword>
<dbReference type="Pfam" id="PF25967">
    <property type="entry name" value="RND-MFP_C"/>
    <property type="match status" value="1"/>
</dbReference>
<feature type="compositionally biased region" description="Polar residues" evidence="5">
    <location>
        <begin position="350"/>
        <end position="361"/>
    </location>
</feature>
<dbReference type="InterPro" id="IPR058792">
    <property type="entry name" value="Beta-barrel_RND_2"/>
</dbReference>
<dbReference type="Gene3D" id="2.40.50.100">
    <property type="match status" value="1"/>
</dbReference>
<evidence type="ECO:0000256" key="3">
    <source>
        <dbReference type="ARBA" id="ARBA00022448"/>
    </source>
</evidence>
<comment type="subcellular location">
    <subcellularLocation>
        <location evidence="1">Cell envelope</location>
    </subcellularLocation>
</comment>
<comment type="similarity">
    <text evidence="2">Belongs to the membrane fusion protein (MFP) (TC 8.A.1) family.</text>
</comment>
<evidence type="ECO:0000259" key="8">
    <source>
        <dbReference type="Pfam" id="PF25954"/>
    </source>
</evidence>
<organism evidence="10 11">
    <name type="scientific">Lamprobacter modestohalophilus</name>
    <dbReference type="NCBI Taxonomy" id="1064514"/>
    <lineage>
        <taxon>Bacteria</taxon>
        <taxon>Pseudomonadati</taxon>
        <taxon>Pseudomonadota</taxon>
        <taxon>Gammaproteobacteria</taxon>
        <taxon>Chromatiales</taxon>
        <taxon>Chromatiaceae</taxon>
        <taxon>Lamprobacter</taxon>
    </lineage>
</organism>
<evidence type="ECO:0000259" key="7">
    <source>
        <dbReference type="Pfam" id="PF25917"/>
    </source>
</evidence>
<dbReference type="Gene3D" id="2.40.30.170">
    <property type="match status" value="1"/>
</dbReference>
<protein>
    <recommendedName>
        <fullName evidence="12">Efflux RND transporter periplasmic adaptor subunit</fullName>
    </recommendedName>
</protein>
<dbReference type="AlphaFoldDB" id="A0A9X1B522"/>
<reference evidence="10 11" key="1">
    <citation type="journal article" date="2020" name="Microorganisms">
        <title>Osmotic Adaptation and Compatible Solute Biosynthesis of Phototrophic Bacteria as Revealed from Genome Analyses.</title>
        <authorList>
            <person name="Imhoff J.F."/>
            <person name="Rahn T."/>
            <person name="Kunzel S."/>
            <person name="Keller A."/>
            <person name="Neulinger S.C."/>
        </authorList>
    </citation>
    <scope>NUCLEOTIDE SEQUENCE [LARGE SCALE GENOMIC DNA]</scope>
    <source>
        <strain evidence="10 11">DSM 25653</strain>
    </source>
</reference>
<dbReference type="InterPro" id="IPR058625">
    <property type="entry name" value="MdtA-like_BSH"/>
</dbReference>
<feature type="domain" description="Multidrug resistance protein MdtA-like barrel-sandwich hybrid" evidence="7">
    <location>
        <begin position="85"/>
        <end position="205"/>
    </location>
</feature>
<dbReference type="Gene3D" id="2.40.420.20">
    <property type="match status" value="1"/>
</dbReference>
<evidence type="ECO:0000259" key="9">
    <source>
        <dbReference type="Pfam" id="PF25967"/>
    </source>
</evidence>
<dbReference type="GO" id="GO:0015562">
    <property type="term" value="F:efflux transmembrane transporter activity"/>
    <property type="evidence" value="ECO:0007669"/>
    <property type="project" value="TreeGrafter"/>
</dbReference>
<evidence type="ECO:0000256" key="6">
    <source>
        <dbReference type="SAM" id="Phobius"/>
    </source>
</evidence>
<dbReference type="FunFam" id="2.40.30.170:FF:000010">
    <property type="entry name" value="Efflux RND transporter periplasmic adaptor subunit"/>
    <property type="match status" value="1"/>
</dbReference>
<feature type="domain" description="Multidrug resistance protein MdtA-like C-terminal permuted SH3" evidence="9">
    <location>
        <begin position="373"/>
        <end position="408"/>
    </location>
</feature>
<proteinExistence type="inferred from homology"/>
<evidence type="ECO:0008006" key="12">
    <source>
        <dbReference type="Google" id="ProtNLM"/>
    </source>
</evidence>